<evidence type="ECO:0000313" key="3">
    <source>
        <dbReference type="Proteomes" id="UP000838412"/>
    </source>
</evidence>
<protein>
    <submittedName>
        <fullName evidence="1">Hypp8518 protein</fullName>
    </submittedName>
    <submittedName>
        <fullName evidence="2">Hypp8521 protein</fullName>
    </submittedName>
</protein>
<gene>
    <name evidence="2" type="primary">Hypp8521</name>
    <name evidence="1" type="synonym">Hypp8518</name>
    <name evidence="1" type="ORF">BLAG_LOCUS10316</name>
    <name evidence="2" type="ORF">BLAG_LOCUS10319</name>
</gene>
<dbReference type="SUPFAM" id="SSF54403">
    <property type="entry name" value="Cystatin/monellin"/>
    <property type="match status" value="1"/>
</dbReference>
<accession>A0A8J9Z978</accession>
<dbReference type="Proteomes" id="UP000838412">
    <property type="component" value="Chromosome 17"/>
</dbReference>
<sequence length="107" mass="11783">MSVPGGWSDPVLFDQTDTDRARSSCSVFRGDVEMGMVNGKFKVFQPISYQTQIVEGKNYKILVNVGLDQRVSMIVSWPLGSTGQATGNVTPKLLIAGWEKDLTQTKK</sequence>
<keyword evidence="3" id="KW-1185">Reference proteome</keyword>
<evidence type="ECO:0000313" key="2">
    <source>
        <dbReference type="EMBL" id="CAH1249109.1"/>
    </source>
</evidence>
<name>A0A8J9Z978_BRALA</name>
<dbReference type="InterPro" id="IPR046350">
    <property type="entry name" value="Cystatin_sf"/>
</dbReference>
<organism evidence="2 3">
    <name type="scientific">Branchiostoma lanceolatum</name>
    <name type="common">Common lancelet</name>
    <name type="synonym">Amphioxus lanceolatum</name>
    <dbReference type="NCBI Taxonomy" id="7740"/>
    <lineage>
        <taxon>Eukaryota</taxon>
        <taxon>Metazoa</taxon>
        <taxon>Chordata</taxon>
        <taxon>Cephalochordata</taxon>
        <taxon>Leptocardii</taxon>
        <taxon>Amphioxiformes</taxon>
        <taxon>Branchiostomatidae</taxon>
        <taxon>Branchiostoma</taxon>
    </lineage>
</organism>
<proteinExistence type="predicted"/>
<dbReference type="Gene3D" id="3.10.450.10">
    <property type="match status" value="1"/>
</dbReference>
<dbReference type="AlphaFoldDB" id="A0A8J9Z978"/>
<dbReference type="EMBL" id="OV696702">
    <property type="protein sequence ID" value="CAH1249106.1"/>
    <property type="molecule type" value="Genomic_DNA"/>
</dbReference>
<dbReference type="EMBL" id="OV696702">
    <property type="protein sequence ID" value="CAH1249109.1"/>
    <property type="molecule type" value="Genomic_DNA"/>
</dbReference>
<reference evidence="2" key="1">
    <citation type="submission" date="2022-01" db="EMBL/GenBank/DDBJ databases">
        <authorList>
            <person name="Braso-Vives M."/>
        </authorList>
    </citation>
    <scope>NUCLEOTIDE SEQUENCE</scope>
</reference>
<dbReference type="OrthoDB" id="2429551at2759"/>
<evidence type="ECO:0000313" key="1">
    <source>
        <dbReference type="EMBL" id="CAH1249106.1"/>
    </source>
</evidence>